<comment type="caution">
    <text evidence="7">The sequence shown here is derived from an EMBL/GenBank/DDBJ whole genome shotgun (WGS) entry which is preliminary data.</text>
</comment>
<evidence type="ECO:0000256" key="3">
    <source>
        <dbReference type="ARBA" id="ARBA00023004"/>
    </source>
</evidence>
<reference evidence="7 8" key="1">
    <citation type="submission" date="2019-12" db="EMBL/GenBank/DDBJ databases">
        <title>Genomic-based taxomic classification of the family Erythrobacteraceae.</title>
        <authorList>
            <person name="Xu L."/>
        </authorList>
    </citation>
    <scope>NUCLEOTIDE SEQUENCE [LARGE SCALE GENOMIC DNA]</scope>
    <source>
        <strain evidence="7 8">JCM 10282</strain>
    </source>
</reference>
<dbReference type="Pfam" id="PF00034">
    <property type="entry name" value="Cytochrom_C"/>
    <property type="match status" value="2"/>
</dbReference>
<dbReference type="SUPFAM" id="SSF46626">
    <property type="entry name" value="Cytochrome c"/>
    <property type="match status" value="2"/>
</dbReference>
<evidence type="ECO:0000313" key="7">
    <source>
        <dbReference type="EMBL" id="MXP39055.1"/>
    </source>
</evidence>
<proteinExistence type="predicted"/>
<evidence type="ECO:0000313" key="9">
    <source>
        <dbReference type="Proteomes" id="UP000548685"/>
    </source>
</evidence>
<keyword evidence="2 4" id="KW-0479">Metal-binding</keyword>
<evidence type="ECO:0000259" key="5">
    <source>
        <dbReference type="PROSITE" id="PS51007"/>
    </source>
</evidence>
<protein>
    <submittedName>
        <fullName evidence="7">C-type cytochrome</fullName>
    </submittedName>
    <submittedName>
        <fullName evidence="6">Cytochrome c553</fullName>
    </submittedName>
</protein>
<reference evidence="6 9" key="2">
    <citation type="submission" date="2020-08" db="EMBL/GenBank/DDBJ databases">
        <title>Genomic Encyclopedia of Type Strains, Phase IV (KMG-IV): sequencing the most valuable type-strain genomes for metagenomic binning, comparative biology and taxonomic classification.</title>
        <authorList>
            <person name="Goeker M."/>
        </authorList>
    </citation>
    <scope>NUCLEOTIDE SEQUENCE [LARGE SCALE GENOMIC DNA]</scope>
    <source>
        <strain evidence="6 9">DSM 8510</strain>
    </source>
</reference>
<evidence type="ECO:0000313" key="6">
    <source>
        <dbReference type="EMBL" id="MBB3775855.1"/>
    </source>
</evidence>
<dbReference type="Proteomes" id="UP000430021">
    <property type="component" value="Unassembled WGS sequence"/>
</dbReference>
<gene>
    <name evidence="6" type="ORF">FHS52_001824</name>
    <name evidence="7" type="ORF">GRI59_10595</name>
</gene>
<dbReference type="EMBL" id="WTYB01000002">
    <property type="protein sequence ID" value="MXP39055.1"/>
    <property type="molecule type" value="Genomic_DNA"/>
</dbReference>
<evidence type="ECO:0000256" key="4">
    <source>
        <dbReference type="PROSITE-ProRule" id="PRU00433"/>
    </source>
</evidence>
<dbReference type="PROSITE" id="PS51007">
    <property type="entry name" value="CYTC"/>
    <property type="match status" value="2"/>
</dbReference>
<dbReference type="GO" id="GO:0046872">
    <property type="term" value="F:metal ion binding"/>
    <property type="evidence" value="ECO:0007669"/>
    <property type="project" value="UniProtKB-KW"/>
</dbReference>
<organism evidence="7 8">
    <name type="scientific">Erythrobacter ramosus</name>
    <dbReference type="NCBI Taxonomy" id="35811"/>
    <lineage>
        <taxon>Bacteria</taxon>
        <taxon>Pseudomonadati</taxon>
        <taxon>Pseudomonadota</taxon>
        <taxon>Alphaproteobacteria</taxon>
        <taxon>Sphingomonadales</taxon>
        <taxon>Erythrobacteraceae</taxon>
        <taxon>Erythrobacter/Porphyrobacter group</taxon>
        <taxon>Erythrobacter</taxon>
    </lineage>
</organism>
<feature type="domain" description="Cytochrome c" evidence="5">
    <location>
        <begin position="42"/>
        <end position="134"/>
    </location>
</feature>
<dbReference type="AlphaFoldDB" id="A0A6I4UP05"/>
<dbReference type="EMBL" id="JACICE010000002">
    <property type="protein sequence ID" value="MBB3775855.1"/>
    <property type="molecule type" value="Genomic_DNA"/>
</dbReference>
<evidence type="ECO:0000256" key="1">
    <source>
        <dbReference type="ARBA" id="ARBA00022617"/>
    </source>
</evidence>
<dbReference type="GO" id="GO:0020037">
    <property type="term" value="F:heme binding"/>
    <property type="evidence" value="ECO:0007669"/>
    <property type="project" value="InterPro"/>
</dbReference>
<dbReference type="Gene3D" id="1.10.760.10">
    <property type="entry name" value="Cytochrome c-like domain"/>
    <property type="match status" value="2"/>
</dbReference>
<dbReference type="InterPro" id="IPR036909">
    <property type="entry name" value="Cyt_c-like_dom_sf"/>
</dbReference>
<keyword evidence="9" id="KW-1185">Reference proteome</keyword>
<name>A0A6I4UP05_9SPHN</name>
<sequence>MTIRRGWLGIEAVLIGLVACSKTPDAPPAPAGSPRFELAFSDPVKHGERLSKVLGCSGCHETGLTGQDWSDDMGTLWTANLTQSAAKYSQGELAAMITAGKRADRALIDMPSYLFSGLNPADVDAMVAYLKALKPEGPVHPEPSMGPELLAMQAKGEWMDSPARVAAMKDKGPPDLGTDHAYGRFIVRATCVECHGIDLTGGKEPMEADGNAPPNLRIVGSYRPEDFATLMRTGKAAGEREVGLMSKVARRRYANFTDGEVGAVRAYLVELSAHDP</sequence>
<dbReference type="OrthoDB" id="9773456at2"/>
<accession>A0A6I4UP05</accession>
<evidence type="ECO:0000256" key="2">
    <source>
        <dbReference type="ARBA" id="ARBA00022723"/>
    </source>
</evidence>
<feature type="domain" description="Cytochrome c" evidence="5">
    <location>
        <begin position="178"/>
        <end position="272"/>
    </location>
</feature>
<dbReference type="Proteomes" id="UP000548685">
    <property type="component" value="Unassembled WGS sequence"/>
</dbReference>
<keyword evidence="3 4" id="KW-0408">Iron</keyword>
<dbReference type="RefSeq" id="WP_160761134.1">
    <property type="nucleotide sequence ID" value="NZ_BAAADZ010000010.1"/>
</dbReference>
<dbReference type="InterPro" id="IPR009056">
    <property type="entry name" value="Cyt_c-like_dom"/>
</dbReference>
<evidence type="ECO:0000313" key="8">
    <source>
        <dbReference type="Proteomes" id="UP000430021"/>
    </source>
</evidence>
<keyword evidence="1 4" id="KW-0349">Heme</keyword>
<dbReference type="GO" id="GO:0009055">
    <property type="term" value="F:electron transfer activity"/>
    <property type="evidence" value="ECO:0007669"/>
    <property type="project" value="InterPro"/>
</dbReference>